<name>A0A2Z3HJA3_9CAUL</name>
<dbReference type="AlphaFoldDB" id="A0A2Z3HJA3"/>
<dbReference type="OrthoDB" id="166547at2"/>
<keyword evidence="1" id="KW-1133">Transmembrane helix</keyword>
<feature type="transmembrane region" description="Helical" evidence="1">
    <location>
        <begin position="111"/>
        <end position="129"/>
    </location>
</feature>
<gene>
    <name evidence="2" type="ORF">HYN04_01710</name>
</gene>
<protein>
    <submittedName>
        <fullName evidence="2">DUF2177 domain-containing protein</fullName>
    </submittedName>
</protein>
<dbReference type="Pfam" id="PF09945">
    <property type="entry name" value="DUF2177"/>
    <property type="match status" value="1"/>
</dbReference>
<evidence type="ECO:0000256" key="1">
    <source>
        <dbReference type="SAM" id="Phobius"/>
    </source>
</evidence>
<organism evidence="2 3">
    <name type="scientific">Phenylobacterium parvum</name>
    <dbReference type="NCBI Taxonomy" id="2201350"/>
    <lineage>
        <taxon>Bacteria</taxon>
        <taxon>Pseudomonadati</taxon>
        <taxon>Pseudomonadota</taxon>
        <taxon>Alphaproteobacteria</taxon>
        <taxon>Caulobacterales</taxon>
        <taxon>Caulobacteraceae</taxon>
        <taxon>Phenylobacterium</taxon>
    </lineage>
</organism>
<dbReference type="Proteomes" id="UP000247763">
    <property type="component" value="Chromosome"/>
</dbReference>
<keyword evidence="1" id="KW-0472">Membrane</keyword>
<accession>A0A2Z3HJA3</accession>
<sequence length="137" mass="14273">MRWVLTWLGVGAAFGVLDALWLTQMFERLYKPALGALLAPGLRLDAAGAFYLMYVTGLVLLAVRPAVLAGGGPRAAALRGAALGAFAYATYDLTNQATLAVWPVHVSLIDIAWGTFASATASAAGALAWRRAAPRGA</sequence>
<dbReference type="EMBL" id="CP029479">
    <property type="protein sequence ID" value="AWM76593.1"/>
    <property type="molecule type" value="Genomic_DNA"/>
</dbReference>
<proteinExistence type="predicted"/>
<feature type="transmembrane region" description="Helical" evidence="1">
    <location>
        <begin position="43"/>
        <end position="63"/>
    </location>
</feature>
<dbReference type="RefSeq" id="WP_110449162.1">
    <property type="nucleotide sequence ID" value="NZ_CP029479.1"/>
</dbReference>
<feature type="transmembrane region" description="Helical" evidence="1">
    <location>
        <begin position="75"/>
        <end position="91"/>
    </location>
</feature>
<keyword evidence="1" id="KW-0812">Transmembrane</keyword>
<dbReference type="KEGG" id="phb:HYN04_01710"/>
<evidence type="ECO:0000313" key="2">
    <source>
        <dbReference type="EMBL" id="AWM76593.1"/>
    </source>
</evidence>
<keyword evidence="3" id="KW-1185">Reference proteome</keyword>
<reference evidence="3" key="1">
    <citation type="submission" date="2018-05" db="EMBL/GenBank/DDBJ databases">
        <title>Genome sequencing of Phenylobacterium sp. HYN0004.</title>
        <authorList>
            <person name="Yi H."/>
            <person name="Baek C."/>
        </authorList>
    </citation>
    <scope>NUCLEOTIDE SEQUENCE [LARGE SCALE GENOMIC DNA]</scope>
    <source>
        <strain evidence="3">HYN0004</strain>
    </source>
</reference>
<evidence type="ECO:0000313" key="3">
    <source>
        <dbReference type="Proteomes" id="UP000247763"/>
    </source>
</evidence>
<dbReference type="InterPro" id="IPR018687">
    <property type="entry name" value="DUF2177_membr"/>
</dbReference>